<dbReference type="Gene3D" id="1.10.1740.10">
    <property type="match status" value="1"/>
</dbReference>
<protein>
    <submittedName>
        <fullName evidence="8">RNA polymerase subunit sigma-24</fullName>
    </submittedName>
</protein>
<dbReference type="Pfam" id="PF20239">
    <property type="entry name" value="DUF6596"/>
    <property type="match status" value="1"/>
</dbReference>
<organism evidence="8 9">
    <name type="scientific">Plantactinospora mayteni</name>
    <dbReference type="NCBI Taxonomy" id="566021"/>
    <lineage>
        <taxon>Bacteria</taxon>
        <taxon>Bacillati</taxon>
        <taxon>Actinomycetota</taxon>
        <taxon>Actinomycetes</taxon>
        <taxon>Micromonosporales</taxon>
        <taxon>Micromonosporaceae</taxon>
        <taxon>Plantactinospora</taxon>
    </lineage>
</organism>
<evidence type="ECO:0000256" key="3">
    <source>
        <dbReference type="ARBA" id="ARBA00023082"/>
    </source>
</evidence>
<dbReference type="Gene3D" id="1.10.10.10">
    <property type="entry name" value="Winged helix-like DNA-binding domain superfamily/Winged helix DNA-binding domain"/>
    <property type="match status" value="1"/>
</dbReference>
<evidence type="ECO:0000313" key="9">
    <source>
        <dbReference type="Proteomes" id="UP000621500"/>
    </source>
</evidence>
<dbReference type="InterPro" id="IPR007627">
    <property type="entry name" value="RNA_pol_sigma70_r2"/>
</dbReference>
<evidence type="ECO:0000256" key="2">
    <source>
        <dbReference type="ARBA" id="ARBA00023015"/>
    </source>
</evidence>
<reference evidence="8 9" key="1">
    <citation type="submission" date="2021-01" db="EMBL/GenBank/DDBJ databases">
        <title>Whole genome shotgun sequence of Plantactinospora mayteni NBRC 109088.</title>
        <authorList>
            <person name="Komaki H."/>
            <person name="Tamura T."/>
        </authorList>
    </citation>
    <scope>NUCLEOTIDE SEQUENCE [LARGE SCALE GENOMIC DNA]</scope>
    <source>
        <strain evidence="8 9">NBRC 109088</strain>
    </source>
</reference>
<dbReference type="PANTHER" id="PTHR47756">
    <property type="entry name" value="BLL6612 PROTEIN-RELATED"/>
    <property type="match status" value="1"/>
</dbReference>
<comment type="caution">
    <text evidence="8">The sequence shown here is derived from an EMBL/GenBank/DDBJ whole genome shotgun (WGS) entry which is preliminary data.</text>
</comment>
<keyword evidence="4" id="KW-0804">Transcription</keyword>
<name>A0ABQ4ER45_9ACTN</name>
<evidence type="ECO:0000256" key="4">
    <source>
        <dbReference type="ARBA" id="ARBA00023163"/>
    </source>
</evidence>
<evidence type="ECO:0000256" key="1">
    <source>
        <dbReference type="ARBA" id="ARBA00010641"/>
    </source>
</evidence>
<dbReference type="InterPro" id="IPR013249">
    <property type="entry name" value="RNA_pol_sigma70_r4_t2"/>
</dbReference>
<dbReference type="InterPro" id="IPR013324">
    <property type="entry name" value="RNA_pol_sigma_r3/r4-like"/>
</dbReference>
<accession>A0ABQ4ER45</accession>
<comment type="similarity">
    <text evidence="1">Belongs to the sigma-70 factor family. ECF subfamily.</text>
</comment>
<feature type="domain" description="DUF6596" evidence="7">
    <location>
        <begin position="159"/>
        <end position="257"/>
    </location>
</feature>
<proteinExistence type="inferred from homology"/>
<gene>
    <name evidence="8" type="primary">rpoE_8</name>
    <name evidence="8" type="ORF">Pma05_37050</name>
</gene>
<evidence type="ECO:0000259" key="6">
    <source>
        <dbReference type="Pfam" id="PF08281"/>
    </source>
</evidence>
<dbReference type="InterPro" id="IPR036388">
    <property type="entry name" value="WH-like_DNA-bd_sf"/>
</dbReference>
<dbReference type="NCBIfam" id="TIGR02937">
    <property type="entry name" value="sigma70-ECF"/>
    <property type="match status" value="1"/>
</dbReference>
<dbReference type="Proteomes" id="UP000621500">
    <property type="component" value="Unassembled WGS sequence"/>
</dbReference>
<sequence>MLVRELRSFELAEDALQDAFAAAASRWPEDGIPDQPAGWLRAVARRRALDFRRREATRARYLPLLAVDETIGVPDLDDAAPIADDRLQLIFTCCHPAVTVEAQVALTLRYVAGLTTGEIARLFLVPKTTMAARLTRAKKKIAEAGIPFRVPDEAELPSRISSVLATIYLIFTEGYRATAGTELIREDLAAEAIRLGRLLHELIRPEPEVAALLALMVLQHARRHTRVVDGRLVRLADQVRSRWRWDEIAEGLEVLDRHRPDGQPGRYRLQALIAAAHAVALHPDQTAWPAIAELYEDLERLTGSPVVRLNRAVAVAETAGPEDALALLDGLDQHLPLNHQLHATRAELLRWMGRNAAALPEYDRAIELAGTEVERNFLLARRREVELDADAPHV</sequence>
<feature type="domain" description="RNA polymerase sigma-70 region 2" evidence="5">
    <location>
        <begin position="5"/>
        <end position="56"/>
    </location>
</feature>
<feature type="domain" description="RNA polymerase sigma factor 70 region 4 type 2" evidence="6">
    <location>
        <begin position="92"/>
        <end position="141"/>
    </location>
</feature>
<dbReference type="Pfam" id="PF04542">
    <property type="entry name" value="Sigma70_r2"/>
    <property type="match status" value="1"/>
</dbReference>
<dbReference type="SUPFAM" id="SSF48452">
    <property type="entry name" value="TPR-like"/>
    <property type="match status" value="1"/>
</dbReference>
<dbReference type="PANTHER" id="PTHR47756:SF2">
    <property type="entry name" value="BLL6612 PROTEIN"/>
    <property type="match status" value="1"/>
</dbReference>
<dbReference type="InterPro" id="IPR046531">
    <property type="entry name" value="DUF6596"/>
</dbReference>
<dbReference type="Pfam" id="PF08281">
    <property type="entry name" value="Sigma70_r4_2"/>
    <property type="match status" value="1"/>
</dbReference>
<evidence type="ECO:0000259" key="7">
    <source>
        <dbReference type="Pfam" id="PF20239"/>
    </source>
</evidence>
<dbReference type="SUPFAM" id="SSF88659">
    <property type="entry name" value="Sigma3 and sigma4 domains of RNA polymerase sigma factors"/>
    <property type="match status" value="1"/>
</dbReference>
<dbReference type="InterPro" id="IPR013325">
    <property type="entry name" value="RNA_pol_sigma_r2"/>
</dbReference>
<keyword evidence="2" id="KW-0805">Transcription regulation</keyword>
<evidence type="ECO:0000313" key="8">
    <source>
        <dbReference type="EMBL" id="GIG97132.1"/>
    </source>
</evidence>
<dbReference type="InterPro" id="IPR014284">
    <property type="entry name" value="RNA_pol_sigma-70_dom"/>
</dbReference>
<dbReference type="InterPro" id="IPR011990">
    <property type="entry name" value="TPR-like_helical_dom_sf"/>
</dbReference>
<dbReference type="EMBL" id="BONX01000023">
    <property type="protein sequence ID" value="GIG97132.1"/>
    <property type="molecule type" value="Genomic_DNA"/>
</dbReference>
<evidence type="ECO:0000259" key="5">
    <source>
        <dbReference type="Pfam" id="PF04542"/>
    </source>
</evidence>
<keyword evidence="3" id="KW-0731">Sigma factor</keyword>
<keyword evidence="9" id="KW-1185">Reference proteome</keyword>
<dbReference type="SUPFAM" id="SSF88946">
    <property type="entry name" value="Sigma2 domain of RNA polymerase sigma factors"/>
    <property type="match status" value="1"/>
</dbReference>